<feature type="compositionally biased region" description="Polar residues" evidence="8">
    <location>
        <begin position="300"/>
        <end position="311"/>
    </location>
</feature>
<evidence type="ECO:0000259" key="9">
    <source>
        <dbReference type="SMART" id="SM01275"/>
    </source>
</evidence>
<dbReference type="GO" id="GO:0016607">
    <property type="term" value="C:nuclear speck"/>
    <property type="evidence" value="ECO:0007669"/>
    <property type="project" value="UniProtKB-SubCell"/>
</dbReference>
<dbReference type="Pfam" id="PF09596">
    <property type="entry name" value="MamL-1"/>
    <property type="match status" value="1"/>
</dbReference>
<feature type="compositionally biased region" description="Basic residues" evidence="8">
    <location>
        <begin position="67"/>
        <end position="76"/>
    </location>
</feature>
<evidence type="ECO:0000256" key="1">
    <source>
        <dbReference type="ARBA" id="ARBA00004324"/>
    </source>
</evidence>
<feature type="region of interest" description="Disordered" evidence="8">
    <location>
        <begin position="651"/>
        <end position="739"/>
    </location>
</feature>
<comment type="subcellular location">
    <subcellularLocation>
        <location evidence="1">Nucleus speckle</location>
    </subcellularLocation>
</comment>
<feature type="region of interest" description="Disordered" evidence="8">
    <location>
        <begin position="767"/>
        <end position="794"/>
    </location>
</feature>
<evidence type="ECO:0000256" key="6">
    <source>
        <dbReference type="ARBA" id="ARBA00023163"/>
    </source>
</evidence>
<feature type="compositionally biased region" description="Polar residues" evidence="8">
    <location>
        <begin position="106"/>
        <end position="116"/>
    </location>
</feature>
<feature type="compositionally biased region" description="Pro residues" evidence="8">
    <location>
        <begin position="77"/>
        <end position="90"/>
    </location>
</feature>
<evidence type="ECO:0000256" key="5">
    <source>
        <dbReference type="ARBA" id="ARBA00023159"/>
    </source>
</evidence>
<feature type="compositionally biased region" description="Polar residues" evidence="8">
    <location>
        <begin position="272"/>
        <end position="281"/>
    </location>
</feature>
<evidence type="ECO:0000256" key="7">
    <source>
        <dbReference type="ARBA" id="ARBA00023242"/>
    </source>
</evidence>
<keyword evidence="5" id="KW-0010">Activator</keyword>
<dbReference type="InterPro" id="IPR019082">
    <property type="entry name" value="Mastermind-like_N"/>
</dbReference>
<comment type="caution">
    <text evidence="10">The sequence shown here is derived from an EMBL/GenBank/DDBJ whole genome shotgun (WGS) entry which is preliminary data.</text>
</comment>
<feature type="compositionally biased region" description="Polar residues" evidence="8">
    <location>
        <begin position="726"/>
        <end position="739"/>
    </location>
</feature>
<feature type="compositionally biased region" description="Low complexity" evidence="8">
    <location>
        <begin position="651"/>
        <end position="661"/>
    </location>
</feature>
<dbReference type="Gene3D" id="6.10.250.970">
    <property type="match status" value="1"/>
</dbReference>
<feature type="non-terminal residue" evidence="10">
    <location>
        <position position="1016"/>
    </location>
</feature>
<protein>
    <submittedName>
        <fullName evidence="10">MAML1 protein</fullName>
    </submittedName>
</protein>
<evidence type="ECO:0000313" key="10">
    <source>
        <dbReference type="EMBL" id="NWR57439.1"/>
    </source>
</evidence>
<dbReference type="EMBL" id="VYZL01001459">
    <property type="protein sequence ID" value="NWR57439.1"/>
    <property type="molecule type" value="Genomic_DNA"/>
</dbReference>
<accession>A0A7K4YEP8</accession>
<reference evidence="10 11" key="1">
    <citation type="submission" date="2019-09" db="EMBL/GenBank/DDBJ databases">
        <title>Bird 10,000 Genomes (B10K) Project - Family phase.</title>
        <authorList>
            <person name="Zhang G."/>
        </authorList>
    </citation>
    <scope>NUCLEOTIDE SEQUENCE [LARGE SCALE GENOMIC DNA]</scope>
    <source>
        <strain evidence="10">B10K-DU-012-80</strain>
    </source>
</reference>
<sequence length="1016" mass="110580">MVLPPCPMAEFVVPRHSAVMERLRRRIELCRRHHSACESRYQAVSPERLELERQQTFALHQRCLQAKAKRAGKHRQPPPAPPPPAPPPPAASQLHETVKRKLDSAASPQNGDQQNGYGDVFSVSKKLRRDDGLGGVSGSSNGMPPVSPLHHLDKKSGGGDTLQLNGKHPMGLDGISKKCLPESTLQMNGGGDADDSFPLSLNKELKQEPVDDLPCVIAGAGGSISQNNLMPDLNLNEQEWKELIEELNRSVPDEDMKDLFNEDFEEKKDADSSNSAAQTPLPQDINIKTEFSPAPFEQEQMGSPQVRSTSSGSAFLGAASVPVSAAPPAVASSQAMFQPSSQSMTENPNQAMMQASNHSQNVQRPLPNVLLPGKGAGSAKEMSSAHQLQQIAAKQKRDQMLQNQQQASQVHQTNQMSTWQQSGPSHSPLAVPYTMENPTSPSIYQPDFNNQKLMMPNMGNKSSPRTGGNYHVNILGHQQNSLNQNPVNSQGSMLDYGNTKPLSHYKAECEQGVTVAGQNKTPMLAYMQQRQQPPLSHVSDDQNGMILLKPKSGNIAYRLPHSQDQTSSPNVPRVPVSVPGPGVGAQAPNVSMAGNHSNPPYLSNQQQAAVMKQHQMLMDQQKQREQQQKHLLMEQQKQQFLMEQRQQHLLAEQQQEQQLQRHLTRPPPQYQDQPQNPYQPSVGQFTGSSSAMPGVTNLGQSSSSSPRMFPQSQNMIQMGPGHSSVPPLQSGSSQQDRGVTPYTNMQNIQRGGLYNLASGMTQMVPQHATQSANGQPPMQRQGSLGQGAAVPAGYGQNTLASSSISQQHSKGALNPTLSKPQMARVPAAMGAQNPSWQHQGIPNINSQTQANSGLGPFPASSSFHMQQTHLKMANQQFAQGMPQVSLSTSRPMTSMNAAVSGQMLSSSLGAQQRTNPPTQQQVPSQQVLPGMNQTVPDLNTFNQNPNQQMPNRGNLHCSQGYPVRTTSQELPFAYSGQSGNNGLQNLTGDTDLIDSLLKNRTSEEWMNDLDELLGTH</sequence>
<dbReference type="InterPro" id="IPR048455">
    <property type="entry name" value="MAML1_3_TAD2"/>
</dbReference>
<feature type="region of interest" description="Disordered" evidence="8">
    <location>
        <begin position="354"/>
        <end position="429"/>
    </location>
</feature>
<evidence type="ECO:0000256" key="4">
    <source>
        <dbReference type="ARBA" id="ARBA00023015"/>
    </source>
</evidence>
<dbReference type="PANTHER" id="PTHR15692:SF19">
    <property type="entry name" value="MASTERMIND-LIKE PROTEIN 1"/>
    <property type="match status" value="1"/>
</dbReference>
<evidence type="ECO:0000313" key="11">
    <source>
        <dbReference type="Proteomes" id="UP000551127"/>
    </source>
</evidence>
<dbReference type="Proteomes" id="UP000551127">
    <property type="component" value="Unassembled WGS sequence"/>
</dbReference>
<feature type="compositionally biased region" description="Polar residues" evidence="8">
    <location>
        <begin position="681"/>
        <end position="691"/>
    </location>
</feature>
<feature type="region of interest" description="Disordered" evidence="8">
    <location>
        <begin position="827"/>
        <end position="861"/>
    </location>
</feature>
<dbReference type="SMART" id="SM01275">
    <property type="entry name" value="MamL-1"/>
    <property type="match status" value="1"/>
</dbReference>
<name>A0A7K4YEP8_BUCAB</name>
<dbReference type="InterPro" id="IPR046370">
    <property type="entry name" value="MAML_N_sf"/>
</dbReference>
<keyword evidence="6" id="KW-0804">Transcription</keyword>
<feature type="non-terminal residue" evidence="10">
    <location>
        <position position="1"/>
    </location>
</feature>
<organism evidence="10 11">
    <name type="scientific">Bucorvus abyssinicus</name>
    <name type="common">Northern ground-hornbill</name>
    <name type="synonym">Abyssinian ground-hornbill</name>
    <dbReference type="NCBI Taxonomy" id="153643"/>
    <lineage>
        <taxon>Eukaryota</taxon>
        <taxon>Metazoa</taxon>
        <taxon>Chordata</taxon>
        <taxon>Craniata</taxon>
        <taxon>Vertebrata</taxon>
        <taxon>Euteleostomi</taxon>
        <taxon>Archelosauria</taxon>
        <taxon>Archosauria</taxon>
        <taxon>Dinosauria</taxon>
        <taxon>Saurischia</taxon>
        <taxon>Theropoda</taxon>
        <taxon>Coelurosauria</taxon>
        <taxon>Aves</taxon>
        <taxon>Neognathae</taxon>
        <taxon>Neoaves</taxon>
        <taxon>Telluraves</taxon>
        <taxon>Coraciimorphae</taxon>
        <taxon>Bucerotiformes</taxon>
        <taxon>Bucorvidae</taxon>
        <taxon>Bucorvus</taxon>
    </lineage>
</organism>
<proteinExistence type="inferred from homology"/>
<feature type="compositionally biased region" description="Polar residues" evidence="8">
    <location>
        <begin position="400"/>
        <end position="425"/>
    </location>
</feature>
<feature type="compositionally biased region" description="Polar residues" evidence="8">
    <location>
        <begin position="832"/>
        <end position="852"/>
    </location>
</feature>
<dbReference type="PANTHER" id="PTHR15692">
    <property type="entry name" value="MASTERMIND-LIKE"/>
    <property type="match status" value="1"/>
</dbReference>
<dbReference type="AlphaFoldDB" id="A0A7K4YEP8"/>
<feature type="region of interest" description="Disordered" evidence="8">
    <location>
        <begin position="251"/>
        <end position="311"/>
    </location>
</feature>
<dbReference type="GO" id="GO:0003713">
    <property type="term" value="F:transcription coactivator activity"/>
    <property type="evidence" value="ECO:0007669"/>
    <property type="project" value="InterPro"/>
</dbReference>
<feature type="region of interest" description="Disordered" evidence="8">
    <location>
        <begin position="607"/>
        <end position="630"/>
    </location>
</feature>
<feature type="region of interest" description="Disordered" evidence="8">
    <location>
        <begin position="65"/>
        <end position="168"/>
    </location>
</feature>
<evidence type="ECO:0000256" key="3">
    <source>
        <dbReference type="ARBA" id="ARBA00022976"/>
    </source>
</evidence>
<feature type="compositionally biased region" description="Low complexity" evidence="8">
    <location>
        <begin position="670"/>
        <end position="680"/>
    </location>
</feature>
<gene>
    <name evidence="10" type="primary">Maml1</name>
    <name evidence="10" type="ORF">BUCABY_R00203</name>
</gene>
<keyword evidence="11" id="KW-1185">Reference proteome</keyword>
<keyword evidence="4" id="KW-0805">Transcription regulation</keyword>
<feature type="compositionally biased region" description="Polar residues" evidence="8">
    <location>
        <begin position="354"/>
        <end position="363"/>
    </location>
</feature>
<dbReference type="OrthoDB" id="5982619at2759"/>
<feature type="compositionally biased region" description="Basic and acidic residues" evidence="8">
    <location>
        <begin position="621"/>
        <end position="630"/>
    </location>
</feature>
<evidence type="ECO:0000256" key="8">
    <source>
        <dbReference type="SAM" id="MobiDB-lite"/>
    </source>
</evidence>
<keyword evidence="3" id="KW-0914">Notch signaling pathway</keyword>
<keyword evidence="7" id="KW-0539">Nucleus</keyword>
<comment type="similarity">
    <text evidence="2">Belongs to the mastermind family.</text>
</comment>
<feature type="compositionally biased region" description="Polar residues" evidence="8">
    <location>
        <begin position="767"/>
        <end position="783"/>
    </location>
</feature>
<dbReference type="GO" id="GO:0007221">
    <property type="term" value="P:positive regulation of transcription of Notch receptor target"/>
    <property type="evidence" value="ECO:0007669"/>
    <property type="project" value="InterPro"/>
</dbReference>
<dbReference type="Pfam" id="PF20801">
    <property type="entry name" value="MAML1_3_TAD2"/>
    <property type="match status" value="1"/>
</dbReference>
<feature type="compositionally biased region" description="Basic and acidic residues" evidence="8">
    <location>
        <begin position="251"/>
        <end position="271"/>
    </location>
</feature>
<dbReference type="InterPro" id="IPR046369">
    <property type="entry name" value="MAML1-3"/>
</dbReference>
<evidence type="ECO:0000256" key="2">
    <source>
        <dbReference type="ARBA" id="ARBA00008081"/>
    </source>
</evidence>
<feature type="domain" description="Neurogenic mastermind-like N-terminal" evidence="9">
    <location>
        <begin position="14"/>
        <end position="73"/>
    </location>
</feature>